<evidence type="ECO:0008006" key="5">
    <source>
        <dbReference type="Google" id="ProtNLM"/>
    </source>
</evidence>
<accession>A0ABM8BBU3</accession>
<reference evidence="3 4" key="1">
    <citation type="journal article" date="2023" name="Microbiol. Spectr.">
        <title>Symbiosis of Carpenter Bees with Uncharacterized Lactic Acid Bacteria Showing NAD Auxotrophy.</title>
        <authorList>
            <person name="Kawasaki S."/>
            <person name="Ozawa K."/>
            <person name="Mori T."/>
            <person name="Yamamoto A."/>
            <person name="Ito M."/>
            <person name="Ohkuma M."/>
            <person name="Sakamoto M."/>
            <person name="Matsutani M."/>
        </authorList>
    </citation>
    <scope>NUCLEOTIDE SEQUENCE [LARGE SCALE GENOMIC DNA]</scope>
    <source>
        <strain evidence="3 4">KimH</strain>
    </source>
</reference>
<evidence type="ECO:0000313" key="4">
    <source>
        <dbReference type="Proteomes" id="UP001321748"/>
    </source>
</evidence>
<feature type="transmembrane region" description="Helical" evidence="2">
    <location>
        <begin position="46"/>
        <end position="70"/>
    </location>
</feature>
<keyword evidence="2" id="KW-0812">Transmembrane</keyword>
<name>A0ABM8BBU3_9BIFI</name>
<sequence>MSTQQTTNSGSKKSKSGAKKRPKSSKKARSLYQRWLRLPLGRRVETAAACFVALILVIALVITALGFLGYGIKVNNMRNHQEESHELYGFNPGQIISDERFFDTTSMNGDDVQAFLNQKGAECTAQSSKDSEPCLKNFRVDTPSKPADDLCDEYQGGKNQSAATIIDGAARSCGVSQKVLLTMLQKEQHLVSATAPSKIQYKAAMGLSCPDDDSCDPKFAGFFNQVYGAAQRYRYYQKHIDDYQFKPGRINSVRYSPDPSCGASDVYIENTATALLYIYTPYQPNEAALKAGAGEGDSCSAYGNRNFSLMYNGWFNPPKPEPATPSVKKRTI</sequence>
<protein>
    <recommendedName>
        <fullName evidence="5">Hemagglutinin</fullName>
    </recommendedName>
</protein>
<proteinExistence type="predicted"/>
<keyword evidence="2" id="KW-0472">Membrane</keyword>
<gene>
    <name evidence="3" type="ORF">KIMH_04880</name>
</gene>
<feature type="region of interest" description="Disordered" evidence="1">
    <location>
        <begin position="1"/>
        <end position="28"/>
    </location>
</feature>
<dbReference type="Proteomes" id="UP001321748">
    <property type="component" value="Chromosome"/>
</dbReference>
<evidence type="ECO:0000256" key="1">
    <source>
        <dbReference type="SAM" id="MobiDB-lite"/>
    </source>
</evidence>
<evidence type="ECO:0000313" key="3">
    <source>
        <dbReference type="EMBL" id="BDR54377.1"/>
    </source>
</evidence>
<keyword evidence="4" id="KW-1185">Reference proteome</keyword>
<dbReference type="RefSeq" id="WP_317643387.1">
    <property type="nucleotide sequence ID" value="NZ_AP026800.1"/>
</dbReference>
<evidence type="ECO:0000256" key="2">
    <source>
        <dbReference type="SAM" id="Phobius"/>
    </source>
</evidence>
<organism evidence="3 4">
    <name type="scientific">Bombiscardovia apis</name>
    <dbReference type="NCBI Taxonomy" id="2932182"/>
    <lineage>
        <taxon>Bacteria</taxon>
        <taxon>Bacillati</taxon>
        <taxon>Actinomycetota</taxon>
        <taxon>Actinomycetes</taxon>
        <taxon>Bifidobacteriales</taxon>
        <taxon>Bifidobacteriaceae</taxon>
        <taxon>Bombiscardovia</taxon>
    </lineage>
</organism>
<dbReference type="EMBL" id="AP026800">
    <property type="protein sequence ID" value="BDR54377.1"/>
    <property type="molecule type" value="Genomic_DNA"/>
</dbReference>
<feature type="compositionally biased region" description="Basic residues" evidence="1">
    <location>
        <begin position="12"/>
        <end position="28"/>
    </location>
</feature>
<keyword evidence="2" id="KW-1133">Transmembrane helix</keyword>